<evidence type="ECO:0000256" key="2">
    <source>
        <dbReference type="ARBA" id="ARBA00022801"/>
    </source>
</evidence>
<dbReference type="EMBL" id="FQZO01000007">
    <property type="protein sequence ID" value="SHJ75738.1"/>
    <property type="molecule type" value="Genomic_DNA"/>
</dbReference>
<dbReference type="PROSITE" id="PS00893">
    <property type="entry name" value="NUDIX_BOX"/>
    <property type="match status" value="1"/>
</dbReference>
<dbReference type="PANTHER" id="PTHR43046:SF2">
    <property type="entry name" value="8-OXO-DGTP DIPHOSPHATASE-RELATED"/>
    <property type="match status" value="1"/>
</dbReference>
<feature type="domain" description="Nudix hydrolase" evidence="5">
    <location>
        <begin position="15"/>
        <end position="149"/>
    </location>
</feature>
<evidence type="ECO:0000259" key="5">
    <source>
        <dbReference type="PROSITE" id="PS51462"/>
    </source>
</evidence>
<dbReference type="PROSITE" id="PS51462">
    <property type="entry name" value="NUDIX"/>
    <property type="match status" value="1"/>
</dbReference>
<dbReference type="Gene3D" id="3.90.79.10">
    <property type="entry name" value="Nucleoside Triphosphate Pyrophosphohydrolase"/>
    <property type="match status" value="1"/>
</dbReference>
<dbReference type="STRING" id="1121298.SAMN05444401_3816"/>
<keyword evidence="4" id="KW-1133">Transmembrane helix</keyword>
<evidence type="ECO:0000256" key="1">
    <source>
        <dbReference type="ARBA" id="ARBA00001946"/>
    </source>
</evidence>
<keyword evidence="7" id="KW-1185">Reference proteome</keyword>
<comment type="similarity">
    <text evidence="3">Belongs to the Nudix hydrolase family.</text>
</comment>
<dbReference type="GO" id="GO:0016787">
    <property type="term" value="F:hydrolase activity"/>
    <property type="evidence" value="ECO:0007669"/>
    <property type="project" value="UniProtKB-KW"/>
</dbReference>
<evidence type="ECO:0000256" key="4">
    <source>
        <dbReference type="SAM" id="Phobius"/>
    </source>
</evidence>
<dbReference type="InterPro" id="IPR000086">
    <property type="entry name" value="NUDIX_hydrolase_dom"/>
</dbReference>
<keyword evidence="4" id="KW-0812">Transmembrane</keyword>
<dbReference type="SUPFAM" id="SSF55811">
    <property type="entry name" value="Nudix"/>
    <property type="match status" value="1"/>
</dbReference>
<gene>
    <name evidence="6" type="ORF">SAMN05444401_3816</name>
</gene>
<dbReference type="AlphaFoldDB" id="A0A1M6LX12"/>
<evidence type="ECO:0000313" key="6">
    <source>
        <dbReference type="EMBL" id="SHJ75738.1"/>
    </source>
</evidence>
<feature type="transmembrane region" description="Helical" evidence="4">
    <location>
        <begin position="12"/>
        <end position="29"/>
    </location>
</feature>
<accession>A0A1M6LX12</accession>
<dbReference type="CDD" id="cd04677">
    <property type="entry name" value="NUDIX_Hydrolase"/>
    <property type="match status" value="1"/>
</dbReference>
<dbReference type="PANTHER" id="PTHR43046">
    <property type="entry name" value="GDP-MANNOSE MANNOSYL HYDROLASE"/>
    <property type="match status" value="1"/>
</dbReference>
<sequence>MNYVEDLRKLVGHMPLILLGSAVIIIDKNKNILLQKRKTTHYGVWGLPGGLMELGESTEDTARREVFEETGLTVGKLNLIDIFSGPEYFLKLDNGDEFYSVTTAYYTEEVSGNINMDETEGLELKFINIDKLPENMVRSHRKFIEVFREKFKR</sequence>
<protein>
    <submittedName>
        <fullName evidence="6">ADP-ribose pyrophosphatase YjhB, NUDIX family</fullName>
    </submittedName>
</protein>
<dbReference type="RefSeq" id="WP_073010489.1">
    <property type="nucleotide sequence ID" value="NZ_FQZO01000007.1"/>
</dbReference>
<evidence type="ECO:0000313" key="7">
    <source>
        <dbReference type="Proteomes" id="UP000184080"/>
    </source>
</evidence>
<dbReference type="InterPro" id="IPR020476">
    <property type="entry name" value="Nudix_hydrolase"/>
</dbReference>
<dbReference type="Pfam" id="PF00293">
    <property type="entry name" value="NUDIX"/>
    <property type="match status" value="1"/>
</dbReference>
<comment type="cofactor">
    <cofactor evidence="1">
        <name>Mg(2+)</name>
        <dbReference type="ChEBI" id="CHEBI:18420"/>
    </cofactor>
</comment>
<proteinExistence type="inferred from homology"/>
<dbReference type="InterPro" id="IPR015797">
    <property type="entry name" value="NUDIX_hydrolase-like_dom_sf"/>
</dbReference>
<keyword evidence="2 3" id="KW-0378">Hydrolase</keyword>
<reference evidence="6 7" key="1">
    <citation type="submission" date="2016-11" db="EMBL/GenBank/DDBJ databases">
        <authorList>
            <person name="Jaros S."/>
            <person name="Januszkiewicz K."/>
            <person name="Wedrychowicz H."/>
        </authorList>
    </citation>
    <scope>NUCLEOTIDE SEQUENCE [LARGE SCALE GENOMIC DNA]</scope>
    <source>
        <strain evidence="6 7">DSM 21864</strain>
    </source>
</reference>
<keyword evidence="4" id="KW-0472">Membrane</keyword>
<evidence type="ECO:0000256" key="3">
    <source>
        <dbReference type="RuleBase" id="RU003476"/>
    </source>
</evidence>
<dbReference type="Proteomes" id="UP000184080">
    <property type="component" value="Unassembled WGS sequence"/>
</dbReference>
<organism evidence="6 7">
    <name type="scientific">Clostridium amylolyticum</name>
    <dbReference type="NCBI Taxonomy" id="1121298"/>
    <lineage>
        <taxon>Bacteria</taxon>
        <taxon>Bacillati</taxon>
        <taxon>Bacillota</taxon>
        <taxon>Clostridia</taxon>
        <taxon>Eubacteriales</taxon>
        <taxon>Clostridiaceae</taxon>
        <taxon>Clostridium</taxon>
    </lineage>
</organism>
<dbReference type="PRINTS" id="PR00502">
    <property type="entry name" value="NUDIXFAMILY"/>
</dbReference>
<dbReference type="OrthoDB" id="9787476at2"/>
<name>A0A1M6LX12_9CLOT</name>
<dbReference type="InterPro" id="IPR020084">
    <property type="entry name" value="NUDIX_hydrolase_CS"/>
</dbReference>